<name>A0A4P9TME4_9EURY</name>
<dbReference type="Proteomes" id="UP000307562">
    <property type="component" value="Plasmid pNPA70"/>
</dbReference>
<dbReference type="GeneID" id="96158118"/>
<protein>
    <submittedName>
        <fullName evidence="1">Uncharacterized protein</fullName>
    </submittedName>
</protein>
<organism evidence="1 2">
    <name type="scientific">Natrinema pallidum</name>
    <dbReference type="NCBI Taxonomy" id="69527"/>
    <lineage>
        <taxon>Archaea</taxon>
        <taxon>Methanobacteriati</taxon>
        <taxon>Methanobacteriota</taxon>
        <taxon>Stenosarchaea group</taxon>
        <taxon>Halobacteria</taxon>
        <taxon>Halobacteriales</taxon>
        <taxon>Natrialbaceae</taxon>
        <taxon>Natrinema</taxon>
    </lineage>
</organism>
<dbReference type="EMBL" id="CP040639">
    <property type="protein sequence ID" value="QCW05230.1"/>
    <property type="molecule type" value="Genomic_DNA"/>
</dbReference>
<geneLocation type="plasmid" evidence="2">
    <name>pnpa70</name>
</geneLocation>
<keyword evidence="1" id="KW-0614">Plasmid</keyword>
<sequence>MVDRRLSSATGFEAESIETLRDMLGLESRLRIVAPGEWRPERTAIRGRSWAGYGSVMRLSKRSRLGPWTVSLDGDVLLSDASRREAFETAAERMRVIANCE</sequence>
<evidence type="ECO:0000313" key="1">
    <source>
        <dbReference type="EMBL" id="QCW05230.1"/>
    </source>
</evidence>
<dbReference type="RefSeq" id="WP_138655687.1">
    <property type="nucleotide sequence ID" value="NZ_CP040639.1"/>
</dbReference>
<keyword evidence="2" id="KW-1185">Reference proteome</keyword>
<dbReference type="AlphaFoldDB" id="A0A4P9TME4"/>
<accession>A0A4P9TME4</accession>
<dbReference type="KEGG" id="npl:FGF80_18445"/>
<evidence type="ECO:0000313" key="2">
    <source>
        <dbReference type="Proteomes" id="UP000307562"/>
    </source>
</evidence>
<reference evidence="2" key="1">
    <citation type="submission" date="2019-05" db="EMBL/GenBank/DDBJ databases">
        <title>Complete Genome Sequence and Methylation Pattern of the Halophilic Archaeon Natrinema pallidum BOL6-1.</title>
        <authorList>
            <person name="DasSarma P."/>
            <person name="DasSarma B.P."/>
            <person name="DasSarma S.L."/>
            <person name="Martinez F.L."/>
            <person name="Guzman D."/>
            <person name="Roberts R.J."/>
            <person name="DasSarma S."/>
        </authorList>
    </citation>
    <scope>NUCLEOTIDE SEQUENCE [LARGE SCALE GENOMIC DNA]</scope>
    <source>
        <strain evidence="2">BOL6-1</strain>
        <plasmid evidence="2">pnpa70</plasmid>
    </source>
</reference>
<gene>
    <name evidence="1" type="ORF">FGF80_18445</name>
</gene>
<proteinExistence type="predicted"/>